<dbReference type="AlphaFoldDB" id="A0A0N1FKI6"/>
<evidence type="ECO:0000256" key="1">
    <source>
        <dbReference type="SAM" id="Phobius"/>
    </source>
</evidence>
<dbReference type="Proteomes" id="UP000037822">
    <property type="component" value="Unassembled WGS sequence"/>
</dbReference>
<protein>
    <recommendedName>
        <fullName evidence="4">DoxX family protein</fullName>
    </recommendedName>
</protein>
<feature type="transmembrane region" description="Helical" evidence="1">
    <location>
        <begin position="90"/>
        <end position="108"/>
    </location>
</feature>
<name>A0A0N1FKI6_9HYPH</name>
<evidence type="ECO:0000313" key="2">
    <source>
        <dbReference type="EMBL" id="KPH82443.1"/>
    </source>
</evidence>
<gene>
    <name evidence="2" type="ORF">AE618_03570</name>
</gene>
<dbReference type="InterPro" id="IPR046161">
    <property type="entry name" value="DUF6163"/>
</dbReference>
<dbReference type="PATRIC" id="fig|1526658.3.peg.2884"/>
<evidence type="ECO:0000313" key="3">
    <source>
        <dbReference type="Proteomes" id="UP000037822"/>
    </source>
</evidence>
<feature type="transmembrane region" description="Helical" evidence="1">
    <location>
        <begin position="115"/>
        <end position="135"/>
    </location>
</feature>
<keyword evidence="3" id="KW-1185">Reference proteome</keyword>
<proteinExistence type="predicted"/>
<comment type="caution">
    <text evidence="2">The sequence shown here is derived from an EMBL/GenBank/DDBJ whole genome shotgun (WGS) entry which is preliminary data.</text>
</comment>
<dbReference type="Pfam" id="PF19660">
    <property type="entry name" value="DUF6163"/>
    <property type="match status" value="1"/>
</dbReference>
<keyword evidence="1" id="KW-0472">Membrane</keyword>
<keyword evidence="1" id="KW-1133">Transmembrane helix</keyword>
<evidence type="ECO:0008006" key="4">
    <source>
        <dbReference type="Google" id="ProtNLM"/>
    </source>
</evidence>
<organism evidence="2 3">
    <name type="scientific">Bosea vaviloviae</name>
    <dbReference type="NCBI Taxonomy" id="1526658"/>
    <lineage>
        <taxon>Bacteria</taxon>
        <taxon>Pseudomonadati</taxon>
        <taxon>Pseudomonadota</taxon>
        <taxon>Alphaproteobacteria</taxon>
        <taxon>Hyphomicrobiales</taxon>
        <taxon>Boseaceae</taxon>
        <taxon>Bosea</taxon>
    </lineage>
</organism>
<dbReference type="EMBL" id="LGSZ01000020">
    <property type="protein sequence ID" value="KPH82443.1"/>
    <property type="molecule type" value="Genomic_DNA"/>
</dbReference>
<accession>A0A0N1FKI6</accession>
<reference evidence="2 3" key="1">
    <citation type="submission" date="2015-07" db="EMBL/GenBank/DDBJ databases">
        <title>Whole genome sequencing of Bosea vaviloviae isolated from cave pool.</title>
        <authorList>
            <person name="Tan N.E.H."/>
            <person name="Lee Y.P."/>
            <person name="Gan H.M."/>
            <person name="Barton H."/>
            <person name="Savka M.A."/>
        </authorList>
    </citation>
    <scope>NUCLEOTIDE SEQUENCE [LARGE SCALE GENOMIC DNA]</scope>
    <source>
        <strain evidence="2 3">SD260</strain>
    </source>
</reference>
<keyword evidence="1" id="KW-0812">Transmembrane</keyword>
<feature type="transmembrane region" description="Helical" evidence="1">
    <location>
        <begin position="62"/>
        <end position="84"/>
    </location>
</feature>
<feature type="transmembrane region" description="Helical" evidence="1">
    <location>
        <begin position="26"/>
        <end position="50"/>
    </location>
</feature>
<sequence length="140" mass="15373">MRGARSEHASGGVEAVSTRWRGVLVWMLRILSVLWMAKGLLAWAVIFGLVGEEQPPFEARLLSFQAITVYFAVMDLVAAVGLWLTSTWGGVLWLLAAISQLLLAFFFPRLLPMTPWLAGGYVAAILAYFLATWAAENEGS</sequence>